<dbReference type="eggNOG" id="KOG0610">
    <property type="taxonomic scope" value="Eukaryota"/>
</dbReference>
<evidence type="ECO:0000313" key="14">
    <source>
        <dbReference type="EMBL" id="ERN14383.1"/>
    </source>
</evidence>
<dbReference type="Gramene" id="ERN14383">
    <property type="protein sequence ID" value="ERN14383"/>
    <property type="gene ID" value="AMTR_s00033p00229200"/>
</dbReference>
<evidence type="ECO:0000256" key="5">
    <source>
        <dbReference type="ARBA" id="ARBA00022741"/>
    </source>
</evidence>
<dbReference type="Pfam" id="PF00069">
    <property type="entry name" value="Pkinase"/>
    <property type="match status" value="1"/>
</dbReference>
<evidence type="ECO:0000256" key="2">
    <source>
        <dbReference type="ARBA" id="ARBA00012513"/>
    </source>
</evidence>
<dbReference type="GO" id="GO:0005524">
    <property type="term" value="F:ATP binding"/>
    <property type="evidence" value="ECO:0007669"/>
    <property type="project" value="UniProtKB-UniRule"/>
</dbReference>
<dbReference type="GO" id="GO:0005634">
    <property type="term" value="C:nucleus"/>
    <property type="evidence" value="ECO:0000318"/>
    <property type="project" value="GO_Central"/>
</dbReference>
<evidence type="ECO:0000259" key="13">
    <source>
        <dbReference type="PROSITE" id="PS50011"/>
    </source>
</evidence>
<evidence type="ECO:0000256" key="6">
    <source>
        <dbReference type="ARBA" id="ARBA00022777"/>
    </source>
</evidence>
<dbReference type="HOGENOM" id="CLU_000288_63_30_1"/>
<evidence type="ECO:0000256" key="1">
    <source>
        <dbReference type="ARBA" id="ARBA00009903"/>
    </source>
</evidence>
<gene>
    <name evidence="14" type="ORF">AMTR_s00033p00229200</name>
</gene>
<comment type="similarity">
    <text evidence="1">Belongs to the protein kinase superfamily. AGC Ser/Thr protein kinase family.</text>
</comment>
<evidence type="ECO:0000256" key="8">
    <source>
        <dbReference type="ARBA" id="ARBA00047899"/>
    </source>
</evidence>
<feature type="binding site" evidence="10">
    <location>
        <position position="109"/>
    </location>
    <ligand>
        <name>ATP</name>
        <dbReference type="ChEBI" id="CHEBI:30616"/>
    </ligand>
</feature>
<feature type="domain" description="Protein kinase" evidence="13">
    <location>
        <begin position="82"/>
        <end position="393"/>
    </location>
</feature>
<feature type="compositionally biased region" description="Low complexity" evidence="12">
    <location>
        <begin position="24"/>
        <end position="48"/>
    </location>
</feature>
<dbReference type="GO" id="GO:0004674">
    <property type="term" value="F:protein serine/threonine kinase activity"/>
    <property type="evidence" value="ECO:0000318"/>
    <property type="project" value="GO_Central"/>
</dbReference>
<dbReference type="SMART" id="SM00220">
    <property type="entry name" value="S_TKc"/>
    <property type="match status" value="1"/>
</dbReference>
<dbReference type="EMBL" id="KI392557">
    <property type="protein sequence ID" value="ERN14383.1"/>
    <property type="molecule type" value="Genomic_DNA"/>
</dbReference>
<dbReference type="InterPro" id="IPR017441">
    <property type="entry name" value="Protein_kinase_ATP_BS"/>
</dbReference>
<dbReference type="InterPro" id="IPR000719">
    <property type="entry name" value="Prot_kinase_dom"/>
</dbReference>
<name>U5D1Z6_AMBTC</name>
<dbReference type="PANTHER" id="PTHR45637">
    <property type="entry name" value="FLIPPASE KINASE 1-RELATED"/>
    <property type="match status" value="1"/>
</dbReference>
<evidence type="ECO:0000256" key="7">
    <source>
        <dbReference type="ARBA" id="ARBA00022840"/>
    </source>
</evidence>
<evidence type="ECO:0000256" key="9">
    <source>
        <dbReference type="ARBA" id="ARBA00048679"/>
    </source>
</evidence>
<dbReference type="InterPro" id="IPR011009">
    <property type="entry name" value="Kinase-like_dom_sf"/>
</dbReference>
<dbReference type="PROSITE" id="PS50011">
    <property type="entry name" value="PROTEIN_KINASE_DOM"/>
    <property type="match status" value="1"/>
</dbReference>
<feature type="region of interest" description="Disordered" evidence="12">
    <location>
        <begin position="24"/>
        <end position="60"/>
    </location>
</feature>
<evidence type="ECO:0000256" key="10">
    <source>
        <dbReference type="PROSITE-ProRule" id="PRU10141"/>
    </source>
</evidence>
<dbReference type="Proteomes" id="UP000017836">
    <property type="component" value="Unassembled WGS sequence"/>
</dbReference>
<keyword evidence="3 11" id="KW-0723">Serine/threonine-protein kinase</keyword>
<protein>
    <recommendedName>
        <fullName evidence="2">non-specific serine/threonine protein kinase</fullName>
        <ecNumber evidence="2">2.7.11.1</ecNumber>
    </recommendedName>
</protein>
<accession>U5D1Z6</accession>
<dbReference type="AlphaFoldDB" id="U5D1Z6"/>
<evidence type="ECO:0000313" key="15">
    <source>
        <dbReference type="Proteomes" id="UP000017836"/>
    </source>
</evidence>
<dbReference type="FunFam" id="1.10.510.10:FF:000312">
    <property type="entry name" value="Serine/threonine-protein kinase OXI1"/>
    <property type="match status" value="1"/>
</dbReference>
<dbReference type="PROSITE" id="PS00108">
    <property type="entry name" value="PROTEIN_KINASE_ST"/>
    <property type="match status" value="1"/>
</dbReference>
<reference evidence="15" key="1">
    <citation type="journal article" date="2013" name="Science">
        <title>The Amborella genome and the evolution of flowering plants.</title>
        <authorList>
            <consortium name="Amborella Genome Project"/>
        </authorList>
    </citation>
    <scope>NUCLEOTIDE SEQUENCE [LARGE SCALE GENOMIC DNA]</scope>
</reference>
<proteinExistence type="inferred from homology"/>
<comment type="catalytic activity">
    <reaction evidence="9">
        <text>L-seryl-[protein] + ATP = O-phospho-L-seryl-[protein] + ADP + H(+)</text>
        <dbReference type="Rhea" id="RHEA:17989"/>
        <dbReference type="Rhea" id="RHEA-COMP:9863"/>
        <dbReference type="Rhea" id="RHEA-COMP:11604"/>
        <dbReference type="ChEBI" id="CHEBI:15378"/>
        <dbReference type="ChEBI" id="CHEBI:29999"/>
        <dbReference type="ChEBI" id="CHEBI:30616"/>
        <dbReference type="ChEBI" id="CHEBI:83421"/>
        <dbReference type="ChEBI" id="CHEBI:456216"/>
        <dbReference type="EC" id="2.7.11.1"/>
    </reaction>
</comment>
<dbReference type="EC" id="2.7.11.1" evidence="2"/>
<dbReference type="GO" id="GO:0005737">
    <property type="term" value="C:cytoplasm"/>
    <property type="evidence" value="ECO:0000318"/>
    <property type="project" value="GO_Central"/>
</dbReference>
<keyword evidence="6" id="KW-0418">Kinase</keyword>
<dbReference type="KEGG" id="atr:18442639"/>
<evidence type="ECO:0000256" key="12">
    <source>
        <dbReference type="SAM" id="MobiDB-lite"/>
    </source>
</evidence>
<keyword evidence="5 10" id="KW-0547">Nucleotide-binding</keyword>
<dbReference type="FunFam" id="1.10.510.10:FF:000294">
    <property type="entry name" value="Serine/threonine-protein kinase OXI1"/>
    <property type="match status" value="1"/>
</dbReference>
<keyword evidence="4" id="KW-0808">Transferase</keyword>
<keyword evidence="7 10" id="KW-0067">ATP-binding</keyword>
<dbReference type="OrthoDB" id="432483at2759"/>
<organism evidence="14 15">
    <name type="scientific">Amborella trichopoda</name>
    <dbReference type="NCBI Taxonomy" id="13333"/>
    <lineage>
        <taxon>Eukaryota</taxon>
        <taxon>Viridiplantae</taxon>
        <taxon>Streptophyta</taxon>
        <taxon>Embryophyta</taxon>
        <taxon>Tracheophyta</taxon>
        <taxon>Spermatophyta</taxon>
        <taxon>Magnoliopsida</taxon>
        <taxon>Amborellales</taxon>
        <taxon>Amborellaceae</taxon>
        <taxon>Amborella</taxon>
    </lineage>
</organism>
<dbReference type="InterPro" id="IPR008271">
    <property type="entry name" value="Ser/Thr_kinase_AS"/>
</dbReference>
<sequence>MDTSSSFPPDSDLDFSFTSVSTDATTSTSSARTSLSLSDFQPLSSSSSHTRPLPLPHRSSDPAWAPIQTLSPLSPPLSFSNLHIVRHLGSGDSGRVYQCRLEGFDYALKVVDRDAPSVKEKARAKGGGGGGGWEEAEVLGELDHPFLPTLYGRIEAGRHSCVLIDYCPGGDLHRLRARQPGGRFGINAVRFYAAEVLVALEYLHALGIVYRDLKPENVLLRENGHIMLSDFDLSFKSNVTPKLHFRTNSGGTNLEDFTPACCFSHPQSSIDWLPQFMAEPEGAHSRSYVGTHEYLAPEIISGEGHGAGVDWWALGVFIYELLYGRTPFKGPTKKATLKNILSKPLRWPESGEDHVSGEILAVMDLIKRLLTKDPRRRLGFEKGACEIKEHPFFRSIRWPLIRSIPPPRVHLLRPHRTASAPAGNSMRMAGKLTGKRRSWSGSNLLGSHSLRRASLFSKWFSWW</sequence>
<dbReference type="Gene3D" id="1.10.510.10">
    <property type="entry name" value="Transferase(Phosphotransferase) domain 1"/>
    <property type="match status" value="2"/>
</dbReference>
<comment type="catalytic activity">
    <reaction evidence="8">
        <text>L-threonyl-[protein] + ATP = O-phospho-L-threonyl-[protein] + ADP + H(+)</text>
        <dbReference type="Rhea" id="RHEA:46608"/>
        <dbReference type="Rhea" id="RHEA-COMP:11060"/>
        <dbReference type="Rhea" id="RHEA-COMP:11605"/>
        <dbReference type="ChEBI" id="CHEBI:15378"/>
        <dbReference type="ChEBI" id="CHEBI:30013"/>
        <dbReference type="ChEBI" id="CHEBI:30616"/>
        <dbReference type="ChEBI" id="CHEBI:61977"/>
        <dbReference type="ChEBI" id="CHEBI:456216"/>
        <dbReference type="EC" id="2.7.11.1"/>
    </reaction>
</comment>
<dbReference type="PROSITE" id="PS00107">
    <property type="entry name" value="PROTEIN_KINASE_ATP"/>
    <property type="match status" value="1"/>
</dbReference>
<evidence type="ECO:0000256" key="4">
    <source>
        <dbReference type="ARBA" id="ARBA00022679"/>
    </source>
</evidence>
<keyword evidence="15" id="KW-1185">Reference proteome</keyword>
<evidence type="ECO:0000256" key="11">
    <source>
        <dbReference type="RuleBase" id="RU000304"/>
    </source>
</evidence>
<dbReference type="SUPFAM" id="SSF56112">
    <property type="entry name" value="Protein kinase-like (PK-like)"/>
    <property type="match status" value="1"/>
</dbReference>
<evidence type="ECO:0000256" key="3">
    <source>
        <dbReference type="ARBA" id="ARBA00022527"/>
    </source>
</evidence>
<dbReference type="GO" id="GO:0005886">
    <property type="term" value="C:plasma membrane"/>
    <property type="evidence" value="ECO:0000318"/>
    <property type="project" value="GO_Central"/>
</dbReference>
<dbReference type="OMA" id="HWAHLAA"/>